<dbReference type="PANTHER" id="PTHR43072:SF23">
    <property type="entry name" value="UPF0039 PROTEIN C11D3.02C"/>
    <property type="match status" value="1"/>
</dbReference>
<keyword evidence="6" id="KW-1185">Reference proteome</keyword>
<dbReference type="GO" id="GO:0016747">
    <property type="term" value="F:acyltransferase activity, transferring groups other than amino-acyl groups"/>
    <property type="evidence" value="ECO:0007669"/>
    <property type="project" value="InterPro"/>
</dbReference>
<accession>L9ZX80</accession>
<dbReference type="InterPro" id="IPR000182">
    <property type="entry name" value="GNAT_dom"/>
</dbReference>
<dbReference type="InterPro" id="IPR016181">
    <property type="entry name" value="Acyl_CoA_acyltransferase"/>
</dbReference>
<dbReference type="PATRIC" id="fig|1227493.4.peg.2082"/>
<evidence type="ECO:0000313" key="5">
    <source>
        <dbReference type="EMBL" id="ELY91100.1"/>
    </source>
</evidence>
<dbReference type="Proteomes" id="UP000011519">
    <property type="component" value="Unassembled WGS sequence"/>
</dbReference>
<dbReference type="EMBL" id="AOIM01000033">
    <property type="protein sequence ID" value="ELY91100.1"/>
    <property type="molecule type" value="Genomic_DNA"/>
</dbReference>
<dbReference type="CDD" id="cd04301">
    <property type="entry name" value="NAT_SF"/>
    <property type="match status" value="1"/>
</dbReference>
<dbReference type="Gene3D" id="3.40.630.30">
    <property type="match status" value="1"/>
</dbReference>
<gene>
    <name evidence="5" type="ORF">C483_10461</name>
</gene>
<evidence type="ECO:0000313" key="6">
    <source>
        <dbReference type="Proteomes" id="UP000011519"/>
    </source>
</evidence>
<dbReference type="RefSeq" id="WP_006653290.1">
    <property type="nucleotide sequence ID" value="NZ_AOIM01000033.1"/>
</dbReference>
<dbReference type="PANTHER" id="PTHR43072">
    <property type="entry name" value="N-ACETYLTRANSFERASE"/>
    <property type="match status" value="1"/>
</dbReference>
<organism evidence="5 6">
    <name type="scientific">Natrialba hulunbeirensis JCM 10989</name>
    <dbReference type="NCBI Taxonomy" id="1227493"/>
    <lineage>
        <taxon>Archaea</taxon>
        <taxon>Methanobacteriati</taxon>
        <taxon>Methanobacteriota</taxon>
        <taxon>Stenosarchaea group</taxon>
        <taxon>Halobacteria</taxon>
        <taxon>Halobacteriales</taxon>
        <taxon>Natrialbaceae</taxon>
        <taxon>Natrialba</taxon>
    </lineage>
</organism>
<dbReference type="OrthoDB" id="129730at2157"/>
<dbReference type="SUPFAM" id="SSF55729">
    <property type="entry name" value="Acyl-CoA N-acyltransferases (Nat)"/>
    <property type="match status" value="1"/>
</dbReference>
<feature type="domain" description="N-acetyltransferase" evidence="4">
    <location>
        <begin position="3"/>
        <end position="165"/>
    </location>
</feature>
<dbReference type="Pfam" id="PF13420">
    <property type="entry name" value="Acetyltransf_4"/>
    <property type="match status" value="1"/>
</dbReference>
<evidence type="ECO:0000259" key="4">
    <source>
        <dbReference type="PROSITE" id="PS51186"/>
    </source>
</evidence>
<protein>
    <submittedName>
        <fullName evidence="5">Phosphinothricin acetyltransferase</fullName>
    </submittedName>
</protein>
<reference evidence="5 6" key="1">
    <citation type="journal article" date="2014" name="PLoS Genet.">
        <title>Phylogenetically driven sequencing of extremely halophilic archaea reveals strategies for static and dynamic osmo-response.</title>
        <authorList>
            <person name="Becker E.A."/>
            <person name="Seitzer P.M."/>
            <person name="Tritt A."/>
            <person name="Larsen D."/>
            <person name="Krusor M."/>
            <person name="Yao A.I."/>
            <person name="Wu D."/>
            <person name="Madern D."/>
            <person name="Eisen J.A."/>
            <person name="Darling A.E."/>
            <person name="Facciotti M.T."/>
        </authorList>
    </citation>
    <scope>NUCLEOTIDE SEQUENCE [LARGE SCALE GENOMIC DNA]</scope>
    <source>
        <strain evidence="5 6">JCM 10989</strain>
    </source>
</reference>
<dbReference type="STRING" id="1227493.C483_10461"/>
<feature type="region of interest" description="Disordered" evidence="3">
    <location>
        <begin position="168"/>
        <end position="204"/>
    </location>
</feature>
<dbReference type="AlphaFoldDB" id="L9ZX80"/>
<keyword evidence="1 5" id="KW-0808">Transferase</keyword>
<proteinExistence type="predicted"/>
<sequence length="219" mass="24365">MDPHIRVATTADAAAVRDIYAPFCSSSAVTFEETPPTADEMADRIESTLEQYPWLVAESEDGTVLGYAYAGPLRKRQAYQWVVELSVYVAADARQSGVGRTLYTSLLAVLEAQGFYEAYAVTTLPNPATVAFHESFGFERIVDFPAMGYTQDEWHDVCWWRYQLSAKETEPEPPTPFPEFRTTAGSPDEDANEVTGKKEDTEETVLESLLDSVVQEPSL</sequence>
<evidence type="ECO:0000256" key="2">
    <source>
        <dbReference type="ARBA" id="ARBA00023315"/>
    </source>
</evidence>
<name>L9ZX80_9EURY</name>
<evidence type="ECO:0000256" key="3">
    <source>
        <dbReference type="SAM" id="MobiDB-lite"/>
    </source>
</evidence>
<comment type="caution">
    <text evidence="5">The sequence shown here is derived from an EMBL/GenBank/DDBJ whole genome shotgun (WGS) entry which is preliminary data.</text>
</comment>
<evidence type="ECO:0000256" key="1">
    <source>
        <dbReference type="ARBA" id="ARBA00022679"/>
    </source>
</evidence>
<keyword evidence="2" id="KW-0012">Acyltransferase</keyword>
<dbReference type="PROSITE" id="PS51186">
    <property type="entry name" value="GNAT"/>
    <property type="match status" value="1"/>
</dbReference>